<evidence type="ECO:0000313" key="2">
    <source>
        <dbReference type="Proteomes" id="UP000295444"/>
    </source>
</evidence>
<protein>
    <submittedName>
        <fullName evidence="1">Uncharacterized protein</fullName>
    </submittedName>
</protein>
<gene>
    <name evidence="1" type="ORF">EV186_103552</name>
</gene>
<dbReference type="AlphaFoldDB" id="A0A4V3CZD4"/>
<organism evidence="1 2">
    <name type="scientific">Labedaea rhizosphaerae</name>
    <dbReference type="NCBI Taxonomy" id="598644"/>
    <lineage>
        <taxon>Bacteria</taxon>
        <taxon>Bacillati</taxon>
        <taxon>Actinomycetota</taxon>
        <taxon>Actinomycetes</taxon>
        <taxon>Pseudonocardiales</taxon>
        <taxon>Pseudonocardiaceae</taxon>
        <taxon>Labedaea</taxon>
    </lineage>
</organism>
<dbReference type="OrthoDB" id="7860281at2"/>
<dbReference type="RefSeq" id="WP_133850768.1">
    <property type="nucleotide sequence ID" value="NZ_SNXZ01000003.1"/>
</dbReference>
<keyword evidence="2" id="KW-1185">Reference proteome</keyword>
<reference evidence="1 2" key="1">
    <citation type="submission" date="2019-03" db="EMBL/GenBank/DDBJ databases">
        <title>Genomic Encyclopedia of Type Strains, Phase IV (KMG-IV): sequencing the most valuable type-strain genomes for metagenomic binning, comparative biology and taxonomic classification.</title>
        <authorList>
            <person name="Goeker M."/>
        </authorList>
    </citation>
    <scope>NUCLEOTIDE SEQUENCE [LARGE SCALE GENOMIC DNA]</scope>
    <source>
        <strain evidence="1 2">DSM 45361</strain>
    </source>
</reference>
<name>A0A4V3CZD4_LABRH</name>
<sequence>MPRARFFFDAGSGSVLWSDDDPARERFDYAIELDALPLSDGLRAELNRLIHAYDDSVDWDYPPNPTPWSPQQCARFNGEVRAAMTRLRAELGPEWEVVDGFRELPEG</sequence>
<accession>A0A4V3CZD4</accession>
<comment type="caution">
    <text evidence="1">The sequence shown here is derived from an EMBL/GenBank/DDBJ whole genome shotgun (WGS) entry which is preliminary data.</text>
</comment>
<evidence type="ECO:0000313" key="1">
    <source>
        <dbReference type="EMBL" id="TDP97588.1"/>
    </source>
</evidence>
<dbReference type="Proteomes" id="UP000295444">
    <property type="component" value="Unassembled WGS sequence"/>
</dbReference>
<dbReference type="EMBL" id="SNXZ01000003">
    <property type="protein sequence ID" value="TDP97588.1"/>
    <property type="molecule type" value="Genomic_DNA"/>
</dbReference>
<proteinExistence type="predicted"/>